<gene>
    <name evidence="2" type="ORF">CBR_g39898</name>
</gene>
<proteinExistence type="predicted"/>
<keyword evidence="3" id="KW-1185">Reference proteome</keyword>
<feature type="region of interest" description="Disordered" evidence="1">
    <location>
        <begin position="260"/>
        <end position="284"/>
    </location>
</feature>
<protein>
    <recommendedName>
        <fullName evidence="4">CCHC-type domain-containing protein</fullName>
    </recommendedName>
</protein>
<organism evidence="2 3">
    <name type="scientific">Chara braunii</name>
    <name type="common">Braun's stonewort</name>
    <dbReference type="NCBI Taxonomy" id="69332"/>
    <lineage>
        <taxon>Eukaryota</taxon>
        <taxon>Viridiplantae</taxon>
        <taxon>Streptophyta</taxon>
        <taxon>Charophyceae</taxon>
        <taxon>Charales</taxon>
        <taxon>Characeae</taxon>
        <taxon>Chara</taxon>
    </lineage>
</organism>
<evidence type="ECO:0000313" key="2">
    <source>
        <dbReference type="EMBL" id="GBG85331.1"/>
    </source>
</evidence>
<sequence length="284" mass="32975">MADEGELRQGNGANSGLPSDGRKCYKCGEGGYFIREFAEFWQAKALGRTFVPSTQATKFNMSCTGRVAPGASIGITTRHSRSADIVSESSEGADETNALMREYFVQMAEERRARIEREVEEDTRRREEEVRMNKEKRRMMEQEVMRKRGDEMDARLVWIIRGEIKKKNGEEERVFFKGKRLVKNRCDTIKAETKRLRWRIANAAIEDTEGCDDEELITLRKHASKLELAEKRKRGLDLPIGNNPPLVTLEKRSNKAIRRIQEENRATQRRPDKGRWRNQHSRKD</sequence>
<reference evidence="2 3" key="1">
    <citation type="journal article" date="2018" name="Cell">
        <title>The Chara Genome: Secondary Complexity and Implications for Plant Terrestrialization.</title>
        <authorList>
            <person name="Nishiyama T."/>
            <person name="Sakayama H."/>
            <person name="Vries J.D."/>
            <person name="Buschmann H."/>
            <person name="Saint-Marcoux D."/>
            <person name="Ullrich K.K."/>
            <person name="Haas F.B."/>
            <person name="Vanderstraeten L."/>
            <person name="Becker D."/>
            <person name="Lang D."/>
            <person name="Vosolsobe S."/>
            <person name="Rombauts S."/>
            <person name="Wilhelmsson P.K.I."/>
            <person name="Janitza P."/>
            <person name="Kern R."/>
            <person name="Heyl A."/>
            <person name="Rumpler F."/>
            <person name="Villalobos L.I.A.C."/>
            <person name="Clay J.M."/>
            <person name="Skokan R."/>
            <person name="Toyoda A."/>
            <person name="Suzuki Y."/>
            <person name="Kagoshima H."/>
            <person name="Schijlen E."/>
            <person name="Tajeshwar N."/>
            <person name="Catarino B."/>
            <person name="Hetherington A.J."/>
            <person name="Saltykova A."/>
            <person name="Bonnot C."/>
            <person name="Breuninger H."/>
            <person name="Symeonidi A."/>
            <person name="Radhakrishnan G.V."/>
            <person name="Van Nieuwerburgh F."/>
            <person name="Deforce D."/>
            <person name="Chang C."/>
            <person name="Karol K.G."/>
            <person name="Hedrich R."/>
            <person name="Ulvskov P."/>
            <person name="Glockner G."/>
            <person name="Delwiche C.F."/>
            <person name="Petrasek J."/>
            <person name="Van de Peer Y."/>
            <person name="Friml J."/>
            <person name="Beilby M."/>
            <person name="Dolan L."/>
            <person name="Kohara Y."/>
            <person name="Sugano S."/>
            <person name="Fujiyama A."/>
            <person name="Delaux P.-M."/>
            <person name="Quint M."/>
            <person name="TheiBen G."/>
            <person name="Hagemann M."/>
            <person name="Harholt J."/>
            <person name="Dunand C."/>
            <person name="Zachgo S."/>
            <person name="Langdale J."/>
            <person name="Maumus F."/>
            <person name="Straeten D.V.D."/>
            <person name="Gould S.B."/>
            <person name="Rensing S.A."/>
        </authorList>
    </citation>
    <scope>NUCLEOTIDE SEQUENCE [LARGE SCALE GENOMIC DNA]</scope>
    <source>
        <strain evidence="2 3">S276</strain>
    </source>
</reference>
<feature type="region of interest" description="Disordered" evidence="1">
    <location>
        <begin position="1"/>
        <end position="20"/>
    </location>
</feature>
<accession>A0A388LSU2</accession>
<evidence type="ECO:0008006" key="4">
    <source>
        <dbReference type="Google" id="ProtNLM"/>
    </source>
</evidence>
<evidence type="ECO:0000256" key="1">
    <source>
        <dbReference type="SAM" id="MobiDB-lite"/>
    </source>
</evidence>
<dbReference type="EMBL" id="BFEA01000514">
    <property type="protein sequence ID" value="GBG85331.1"/>
    <property type="molecule type" value="Genomic_DNA"/>
</dbReference>
<dbReference type="Gramene" id="GBG85331">
    <property type="protein sequence ID" value="GBG85331"/>
    <property type="gene ID" value="CBR_g39898"/>
</dbReference>
<dbReference type="Proteomes" id="UP000265515">
    <property type="component" value="Unassembled WGS sequence"/>
</dbReference>
<evidence type="ECO:0000313" key="3">
    <source>
        <dbReference type="Proteomes" id="UP000265515"/>
    </source>
</evidence>
<feature type="compositionally biased region" description="Basic and acidic residues" evidence="1">
    <location>
        <begin position="260"/>
        <end position="275"/>
    </location>
</feature>
<name>A0A388LSU2_CHABU</name>
<dbReference type="AlphaFoldDB" id="A0A388LSU2"/>
<comment type="caution">
    <text evidence="2">The sequence shown here is derived from an EMBL/GenBank/DDBJ whole genome shotgun (WGS) entry which is preliminary data.</text>
</comment>